<dbReference type="EMBL" id="JRLX01000019">
    <property type="protein sequence ID" value="KGO85552.1"/>
    <property type="molecule type" value="Genomic_DNA"/>
</dbReference>
<protein>
    <submittedName>
        <fullName evidence="1">Uncharacterized protein</fullName>
    </submittedName>
</protein>
<sequence length="189" mass="21876">MKTIYSKIIDNVKKEIANADDAQLKSDLYKEELQEDYNIQPPELQKDLLSVEIKSKTLTDNNAPEGFDYHEGDVVNYAYYSIPIKGDHNLLKQKIESLLKASNKFAIVKGFLFIEEYYFEKIENNDAAIASVKAAMLKDVAFIEQYIQEVNTEIETFKITLQNEINTEIAIELDKRRIKQETINKLNPF</sequence>
<evidence type="ECO:0000313" key="2">
    <source>
        <dbReference type="Proteomes" id="UP000030152"/>
    </source>
</evidence>
<proteinExistence type="predicted"/>
<dbReference type="Proteomes" id="UP000030152">
    <property type="component" value="Unassembled WGS sequence"/>
</dbReference>
<reference evidence="1 2" key="1">
    <citation type="submission" date="2013-09" db="EMBL/GenBank/DDBJ databases">
        <authorList>
            <person name="Zeng Z."/>
            <person name="Chen C."/>
        </authorList>
    </citation>
    <scope>NUCLEOTIDE SEQUENCE [LARGE SCALE GENOMIC DNA]</scope>
    <source>
        <strain evidence="1 2">WB 3.3-2</strain>
    </source>
</reference>
<accession>A0A0A2LYU3</accession>
<dbReference type="RefSeq" id="WP_020213592.1">
    <property type="nucleotide sequence ID" value="NZ_JRLX01000019.1"/>
</dbReference>
<keyword evidence="2" id="KW-1185">Reference proteome</keyword>
<name>A0A0A2LYU3_9FLAO</name>
<dbReference type="AlphaFoldDB" id="A0A0A2LYU3"/>
<dbReference type="STRING" id="1121895.GCA_000378485_02425"/>
<dbReference type="OrthoDB" id="9989475at2"/>
<organism evidence="1 2">
    <name type="scientific">Flavobacterium rivuli WB 3.3-2 = DSM 21788</name>
    <dbReference type="NCBI Taxonomy" id="1121895"/>
    <lineage>
        <taxon>Bacteria</taxon>
        <taxon>Pseudomonadati</taxon>
        <taxon>Bacteroidota</taxon>
        <taxon>Flavobacteriia</taxon>
        <taxon>Flavobacteriales</taxon>
        <taxon>Flavobacteriaceae</taxon>
        <taxon>Flavobacterium</taxon>
    </lineage>
</organism>
<evidence type="ECO:0000313" key="1">
    <source>
        <dbReference type="EMBL" id="KGO85552.1"/>
    </source>
</evidence>
<comment type="caution">
    <text evidence="1">The sequence shown here is derived from an EMBL/GenBank/DDBJ whole genome shotgun (WGS) entry which is preliminary data.</text>
</comment>
<gene>
    <name evidence="1" type="ORF">Q765_15180</name>
</gene>